<dbReference type="GO" id="GO:0007018">
    <property type="term" value="P:microtubule-based movement"/>
    <property type="evidence" value="ECO:0007669"/>
    <property type="project" value="InterPro"/>
</dbReference>
<sequence>MSDQEPITVVVRARGRTQQEIDAKSPVVVGIQEEGGNKLFLNYNGDLNPSDQLDRKIYEFDKVFGPNSDQSTIFDTVATPLFDDFLKGYNSTILVYGMTSSGKTYTMTGESSTSKTSDLEMHGIDDLSGIIPRVLSKLFEVLNEGNNQDDYLIKCSFLELYKEELRDLLNSDSKKQLKIYDIPNAEGSSVMVQNLEEVILTDAKAGLATLNKGLKLRQVGSTKMNEYSSRSHTIFTLTLFKQQPSGELFKVSKMNLVDLAGSENIRRSGAEDQRALEAFSINQSLLTLGRVISLLVDKSHTHIPYRDSKLTRLLKDSLGGGTKTCLIATISPARINFDETVSTLEYATKAKGIQNKPQVGINVSKDLMVKDLSAELISLKRDLQANKNEDGVFVDRQNYQNLMNDLTEYKTKVQENAKKSEVLMKQNDLLRSQLSDCEKHVKEQTNNISSLSSELETLRDKNEKRKENQKSLISSSGKMHEILNRLNESLLTFKKFELMTKEAISSMISTQLEPIDDLLKEALNSTNETPAIEKNVDRIGELQAEIIGQFKSKLEDFYSKLINSNAEIPDLVKEFQTKVENLSNTFSALTENLSKSLSSLSHDNNQLKYTIDENLFKNHDDIVEKTIEATNKMIESDSNTLLNKFLTLLRENNSKQQETVKTQVESMLARLINVERGMLSTNVEQWDSRVKQTLNGIDLSLSKSHTAHTKDILYALDQIQTIGDRVGDNSRSLGDHMNTVVQSLDRAPAQQTELKKSLESIQESHQSLILRNSELLQQLRQTSDGLHNVSSDLKSKIINDTSTRDFNLEDDARRLQDLESEQKLIKDQLEAGKTPLRSESVLQTIQDSARNLGEAPKFTLLGSRYSDINERDELKSQNNTSRPMDPPLVPSRERTTQPGRIKGTQPTLASGRGMKRKQSDGTVDGTQVLGGSNKFQRVGESRVPIIRKTRFR</sequence>
<organism evidence="13 14">
    <name type="scientific">Wickerhamomyces pijperi</name>
    <name type="common">Yeast</name>
    <name type="synonym">Pichia pijperi</name>
    <dbReference type="NCBI Taxonomy" id="599730"/>
    <lineage>
        <taxon>Eukaryota</taxon>
        <taxon>Fungi</taxon>
        <taxon>Dikarya</taxon>
        <taxon>Ascomycota</taxon>
        <taxon>Saccharomycotina</taxon>
        <taxon>Saccharomycetes</taxon>
        <taxon>Phaffomycetales</taxon>
        <taxon>Wickerhamomycetaceae</taxon>
        <taxon>Wickerhamomyces</taxon>
    </lineage>
</organism>
<dbReference type="GO" id="GO:0008569">
    <property type="term" value="F:minus-end-directed microtubule motor activity"/>
    <property type="evidence" value="ECO:0007669"/>
    <property type="project" value="TreeGrafter"/>
</dbReference>
<feature type="binding site" evidence="9">
    <location>
        <begin position="97"/>
        <end position="104"/>
    </location>
    <ligand>
        <name>ATP</name>
        <dbReference type="ChEBI" id="CHEBI:30616"/>
    </ligand>
</feature>
<keyword evidence="7" id="KW-0206">Cytoskeleton</keyword>
<evidence type="ECO:0000256" key="1">
    <source>
        <dbReference type="ARBA" id="ARBA00004245"/>
    </source>
</evidence>
<feature type="compositionally biased region" description="Basic and acidic residues" evidence="11">
    <location>
        <begin position="456"/>
        <end position="469"/>
    </location>
</feature>
<dbReference type="AlphaFoldDB" id="A0A9P8Q4C6"/>
<reference evidence="13" key="1">
    <citation type="journal article" date="2021" name="Open Biol.">
        <title>Shared evolutionary footprints suggest mitochondrial oxidative damage underlies multiple complex I losses in fungi.</title>
        <authorList>
            <person name="Schikora-Tamarit M.A."/>
            <person name="Marcet-Houben M."/>
            <person name="Nosek J."/>
            <person name="Gabaldon T."/>
        </authorList>
    </citation>
    <scope>NUCLEOTIDE SEQUENCE</scope>
    <source>
        <strain evidence="13">CBS2887</strain>
    </source>
</reference>
<dbReference type="PROSITE" id="PS00411">
    <property type="entry name" value="KINESIN_MOTOR_1"/>
    <property type="match status" value="1"/>
</dbReference>
<gene>
    <name evidence="13" type="ORF">WICPIJ_006389</name>
</gene>
<dbReference type="InterPro" id="IPR019821">
    <property type="entry name" value="Kinesin_motor_CS"/>
</dbReference>
<evidence type="ECO:0000256" key="9">
    <source>
        <dbReference type="PROSITE-ProRule" id="PRU00283"/>
    </source>
</evidence>
<keyword evidence="6 9" id="KW-0505">Motor protein</keyword>
<evidence type="ECO:0000256" key="10">
    <source>
        <dbReference type="RuleBase" id="RU000394"/>
    </source>
</evidence>
<dbReference type="InterPro" id="IPR001752">
    <property type="entry name" value="Kinesin_motor_dom"/>
</dbReference>
<dbReference type="GO" id="GO:0005634">
    <property type="term" value="C:nucleus"/>
    <property type="evidence" value="ECO:0007669"/>
    <property type="project" value="TreeGrafter"/>
</dbReference>
<evidence type="ECO:0000256" key="3">
    <source>
        <dbReference type="ARBA" id="ARBA00022701"/>
    </source>
</evidence>
<dbReference type="SMART" id="SM00129">
    <property type="entry name" value="KISc"/>
    <property type="match status" value="1"/>
</dbReference>
<dbReference type="Gene3D" id="3.40.850.10">
    <property type="entry name" value="Kinesin motor domain"/>
    <property type="match status" value="1"/>
</dbReference>
<evidence type="ECO:0000313" key="14">
    <source>
        <dbReference type="Proteomes" id="UP000774326"/>
    </source>
</evidence>
<keyword evidence="2" id="KW-0963">Cytoplasm</keyword>
<protein>
    <recommendedName>
        <fullName evidence="10">Kinesin-like protein</fullName>
    </recommendedName>
</protein>
<accession>A0A9P8Q4C6</accession>
<keyword evidence="14" id="KW-1185">Reference proteome</keyword>
<keyword evidence="5 9" id="KW-0067">ATP-binding</keyword>
<dbReference type="GO" id="GO:0008574">
    <property type="term" value="F:plus-end-directed microtubule motor activity"/>
    <property type="evidence" value="ECO:0007669"/>
    <property type="project" value="TreeGrafter"/>
</dbReference>
<feature type="region of interest" description="Disordered" evidence="11">
    <location>
        <begin position="445"/>
        <end position="473"/>
    </location>
</feature>
<dbReference type="EMBL" id="JAEUBG010003532">
    <property type="protein sequence ID" value="KAH3682644.1"/>
    <property type="molecule type" value="Genomic_DNA"/>
</dbReference>
<feature type="region of interest" description="Disordered" evidence="11">
    <location>
        <begin position="869"/>
        <end position="926"/>
    </location>
</feature>
<dbReference type="GO" id="GO:0008017">
    <property type="term" value="F:microtubule binding"/>
    <property type="evidence" value="ECO:0007669"/>
    <property type="project" value="InterPro"/>
</dbReference>
<reference evidence="13" key="2">
    <citation type="submission" date="2021-01" db="EMBL/GenBank/DDBJ databases">
        <authorList>
            <person name="Schikora-Tamarit M.A."/>
        </authorList>
    </citation>
    <scope>NUCLEOTIDE SEQUENCE</scope>
    <source>
        <strain evidence="13">CBS2887</strain>
    </source>
</reference>
<evidence type="ECO:0000259" key="12">
    <source>
        <dbReference type="PROSITE" id="PS50067"/>
    </source>
</evidence>
<dbReference type="PANTHER" id="PTHR47970:SF12">
    <property type="entry name" value="KINESIN FAMILY MEMBER 11"/>
    <property type="match status" value="1"/>
</dbReference>
<dbReference type="GO" id="GO:0000073">
    <property type="term" value="P:initial mitotic spindle pole body separation"/>
    <property type="evidence" value="ECO:0007669"/>
    <property type="project" value="TreeGrafter"/>
</dbReference>
<dbReference type="InterPro" id="IPR047149">
    <property type="entry name" value="KIF11-like"/>
</dbReference>
<dbReference type="PRINTS" id="PR00380">
    <property type="entry name" value="KINESINHEAVY"/>
</dbReference>
<dbReference type="GO" id="GO:0005524">
    <property type="term" value="F:ATP binding"/>
    <property type="evidence" value="ECO:0007669"/>
    <property type="project" value="UniProtKB-UniRule"/>
</dbReference>
<evidence type="ECO:0000256" key="11">
    <source>
        <dbReference type="SAM" id="MobiDB-lite"/>
    </source>
</evidence>
<dbReference type="FunFam" id="3.40.850.10:FF:000019">
    <property type="entry name" value="Kinesin-like protein KIN-5D"/>
    <property type="match status" value="1"/>
</dbReference>
<comment type="subcellular location">
    <subcellularLocation>
        <location evidence="1">Cytoplasm</location>
        <location evidence="1">Cytoskeleton</location>
    </subcellularLocation>
</comment>
<evidence type="ECO:0000256" key="4">
    <source>
        <dbReference type="ARBA" id="ARBA00022741"/>
    </source>
</evidence>
<dbReference type="PROSITE" id="PS50067">
    <property type="entry name" value="KINESIN_MOTOR_2"/>
    <property type="match status" value="1"/>
</dbReference>
<dbReference type="InterPro" id="IPR036961">
    <property type="entry name" value="Kinesin_motor_dom_sf"/>
</dbReference>
<dbReference type="InterPro" id="IPR027417">
    <property type="entry name" value="P-loop_NTPase"/>
</dbReference>
<dbReference type="GO" id="GO:0005876">
    <property type="term" value="C:spindle microtubule"/>
    <property type="evidence" value="ECO:0007669"/>
    <property type="project" value="TreeGrafter"/>
</dbReference>
<name>A0A9P8Q4C6_WICPI</name>
<dbReference type="Pfam" id="PF00225">
    <property type="entry name" value="Kinesin"/>
    <property type="match status" value="1"/>
</dbReference>
<comment type="similarity">
    <text evidence="8">Belongs to the TRAFAC class myosin-kinesin ATPase superfamily. Kinesin family. KIN-5/BimC subfamily.</text>
</comment>
<keyword evidence="4 9" id="KW-0547">Nucleotide-binding</keyword>
<dbReference type="PANTHER" id="PTHR47970">
    <property type="entry name" value="KINESIN-LIKE PROTEIN KIF11"/>
    <property type="match status" value="1"/>
</dbReference>
<evidence type="ECO:0000256" key="6">
    <source>
        <dbReference type="ARBA" id="ARBA00023175"/>
    </source>
</evidence>
<dbReference type="SUPFAM" id="SSF52540">
    <property type="entry name" value="P-loop containing nucleoside triphosphate hydrolases"/>
    <property type="match status" value="1"/>
</dbReference>
<evidence type="ECO:0000313" key="13">
    <source>
        <dbReference type="EMBL" id="KAH3682644.1"/>
    </source>
</evidence>
<dbReference type="OrthoDB" id="3176171at2759"/>
<evidence type="ECO:0000256" key="8">
    <source>
        <dbReference type="ARBA" id="ARBA00034704"/>
    </source>
</evidence>
<dbReference type="GO" id="GO:0072686">
    <property type="term" value="C:mitotic spindle"/>
    <property type="evidence" value="ECO:0007669"/>
    <property type="project" value="TreeGrafter"/>
</dbReference>
<keyword evidence="3 10" id="KW-0493">Microtubule</keyword>
<evidence type="ECO:0000256" key="5">
    <source>
        <dbReference type="ARBA" id="ARBA00022840"/>
    </source>
</evidence>
<feature type="compositionally biased region" description="Polar residues" evidence="11">
    <location>
        <begin position="445"/>
        <end position="455"/>
    </location>
</feature>
<evidence type="ECO:0000256" key="2">
    <source>
        <dbReference type="ARBA" id="ARBA00022490"/>
    </source>
</evidence>
<comment type="caution">
    <text evidence="13">The sequence shown here is derived from an EMBL/GenBank/DDBJ whole genome shotgun (WGS) entry which is preliminary data.</text>
</comment>
<dbReference type="Proteomes" id="UP000774326">
    <property type="component" value="Unassembled WGS sequence"/>
</dbReference>
<evidence type="ECO:0000256" key="7">
    <source>
        <dbReference type="ARBA" id="ARBA00023212"/>
    </source>
</evidence>
<proteinExistence type="inferred from homology"/>
<feature type="domain" description="Kinesin motor" evidence="12">
    <location>
        <begin position="6"/>
        <end position="353"/>
    </location>
</feature>